<dbReference type="eggNOG" id="COG1595">
    <property type="taxonomic scope" value="Bacteria"/>
</dbReference>
<evidence type="ECO:0000256" key="3">
    <source>
        <dbReference type="ARBA" id="ARBA00023082"/>
    </source>
</evidence>
<comment type="similarity">
    <text evidence="1">Belongs to the sigma-70 factor family. ECF subfamily.</text>
</comment>
<dbReference type="InterPro" id="IPR013325">
    <property type="entry name" value="RNA_pol_sigma_r2"/>
</dbReference>
<dbReference type="SUPFAM" id="SSF88659">
    <property type="entry name" value="Sigma3 and sigma4 domains of RNA polymerase sigma factors"/>
    <property type="match status" value="1"/>
</dbReference>
<evidence type="ECO:0000256" key="2">
    <source>
        <dbReference type="ARBA" id="ARBA00023015"/>
    </source>
</evidence>
<protein>
    <submittedName>
        <fullName evidence="7">Uncharacterized protein</fullName>
    </submittedName>
</protein>
<dbReference type="GO" id="GO:0006352">
    <property type="term" value="P:DNA-templated transcription initiation"/>
    <property type="evidence" value="ECO:0007669"/>
    <property type="project" value="InterPro"/>
</dbReference>
<evidence type="ECO:0000256" key="1">
    <source>
        <dbReference type="ARBA" id="ARBA00010641"/>
    </source>
</evidence>
<dbReference type="InterPro" id="IPR039425">
    <property type="entry name" value="RNA_pol_sigma-70-like"/>
</dbReference>
<dbReference type="NCBIfam" id="TIGR02937">
    <property type="entry name" value="sigma70-ECF"/>
    <property type="match status" value="1"/>
</dbReference>
<name>W0F446_9BACT</name>
<dbReference type="AlphaFoldDB" id="W0F446"/>
<dbReference type="CDD" id="cd06171">
    <property type="entry name" value="Sigma70_r4"/>
    <property type="match status" value="1"/>
</dbReference>
<evidence type="ECO:0000259" key="6">
    <source>
        <dbReference type="Pfam" id="PF08281"/>
    </source>
</evidence>
<dbReference type="PANTHER" id="PTHR43133:SF46">
    <property type="entry name" value="RNA POLYMERASE SIGMA-70 FACTOR ECF SUBFAMILY"/>
    <property type="match status" value="1"/>
</dbReference>
<dbReference type="KEGG" id="nso:NIASO_13895"/>
<keyword evidence="4" id="KW-0804">Transcription</keyword>
<dbReference type="OrthoDB" id="9150024at2"/>
<gene>
    <name evidence="7" type="ORF">NIASO_13895</name>
</gene>
<dbReference type="Pfam" id="PF08281">
    <property type="entry name" value="Sigma70_r4_2"/>
    <property type="match status" value="1"/>
</dbReference>
<dbReference type="InterPro" id="IPR014284">
    <property type="entry name" value="RNA_pol_sigma-70_dom"/>
</dbReference>
<dbReference type="InterPro" id="IPR007627">
    <property type="entry name" value="RNA_pol_sigma70_r2"/>
</dbReference>
<dbReference type="GO" id="GO:0003677">
    <property type="term" value="F:DNA binding"/>
    <property type="evidence" value="ECO:0007669"/>
    <property type="project" value="InterPro"/>
</dbReference>
<evidence type="ECO:0000313" key="8">
    <source>
        <dbReference type="Proteomes" id="UP000003586"/>
    </source>
</evidence>
<dbReference type="STRING" id="929713.NIASO_13895"/>
<keyword evidence="2" id="KW-0805">Transcription regulation</keyword>
<reference evidence="7 8" key="1">
    <citation type="submission" date="2013-12" db="EMBL/GenBank/DDBJ databases">
        <authorList>
            <consortium name="DOE Joint Genome Institute"/>
            <person name="Eisen J."/>
            <person name="Huntemann M."/>
            <person name="Han J."/>
            <person name="Chen A."/>
            <person name="Kyrpides N."/>
            <person name="Mavromatis K."/>
            <person name="Markowitz V."/>
            <person name="Palaniappan K."/>
            <person name="Ivanova N."/>
            <person name="Schaumberg A."/>
            <person name="Pati A."/>
            <person name="Liolios K."/>
            <person name="Nordberg H.P."/>
            <person name="Cantor M.N."/>
            <person name="Hua S.X."/>
            <person name="Woyke T."/>
        </authorList>
    </citation>
    <scope>NUCLEOTIDE SEQUENCE [LARGE SCALE GENOMIC DNA]</scope>
    <source>
        <strain evidence="8">DSM 19437</strain>
    </source>
</reference>
<dbReference type="GO" id="GO:0016987">
    <property type="term" value="F:sigma factor activity"/>
    <property type="evidence" value="ECO:0007669"/>
    <property type="project" value="UniProtKB-KW"/>
</dbReference>
<sequence>MPAEDIKDDYHLWQSLKEGKQEALANIYFNHFKSLYEYGVRITANEELVKDTIQDLFIKIWTNRSNFENITKIKPYLLVSLRSALYNKIQQSSKRPVRSLEMKDEFEMVFSAESKYIARESHLLQTQKLLAALNQLTPKQKELIYLRYFEELDYEEIARIMNSSLKAVYKLKARGLDTLKQLLHVSDILLLGLLTACCREIFA</sequence>
<dbReference type="HOGENOM" id="CLU_047691_4_2_10"/>
<dbReference type="RefSeq" id="WP_008586433.1">
    <property type="nucleotide sequence ID" value="NZ_CP007035.1"/>
</dbReference>
<keyword evidence="8" id="KW-1185">Reference proteome</keyword>
<evidence type="ECO:0000256" key="4">
    <source>
        <dbReference type="ARBA" id="ARBA00023163"/>
    </source>
</evidence>
<feature type="domain" description="RNA polymerase sigma factor 70 region 4 type 2" evidence="6">
    <location>
        <begin position="127"/>
        <end position="178"/>
    </location>
</feature>
<evidence type="ECO:0000313" key="7">
    <source>
        <dbReference type="EMBL" id="AHF17767.1"/>
    </source>
</evidence>
<dbReference type="PANTHER" id="PTHR43133">
    <property type="entry name" value="RNA POLYMERASE ECF-TYPE SIGMA FACTO"/>
    <property type="match status" value="1"/>
</dbReference>
<proteinExistence type="inferred from homology"/>
<dbReference type="Pfam" id="PF04542">
    <property type="entry name" value="Sigma70_r2"/>
    <property type="match status" value="1"/>
</dbReference>
<organism evidence="7 8">
    <name type="scientific">Niabella soli DSM 19437</name>
    <dbReference type="NCBI Taxonomy" id="929713"/>
    <lineage>
        <taxon>Bacteria</taxon>
        <taxon>Pseudomonadati</taxon>
        <taxon>Bacteroidota</taxon>
        <taxon>Chitinophagia</taxon>
        <taxon>Chitinophagales</taxon>
        <taxon>Chitinophagaceae</taxon>
        <taxon>Niabella</taxon>
    </lineage>
</organism>
<dbReference type="SUPFAM" id="SSF88946">
    <property type="entry name" value="Sigma2 domain of RNA polymerase sigma factors"/>
    <property type="match status" value="1"/>
</dbReference>
<dbReference type="InterPro" id="IPR036388">
    <property type="entry name" value="WH-like_DNA-bd_sf"/>
</dbReference>
<dbReference type="EMBL" id="CP007035">
    <property type="protein sequence ID" value="AHF17767.1"/>
    <property type="molecule type" value="Genomic_DNA"/>
</dbReference>
<feature type="domain" description="RNA polymerase sigma-70 region 2" evidence="5">
    <location>
        <begin position="33"/>
        <end position="93"/>
    </location>
</feature>
<dbReference type="Gene3D" id="1.10.1740.10">
    <property type="match status" value="1"/>
</dbReference>
<dbReference type="Proteomes" id="UP000003586">
    <property type="component" value="Chromosome"/>
</dbReference>
<keyword evidence="3" id="KW-0731">Sigma factor</keyword>
<accession>W0F446</accession>
<dbReference type="InterPro" id="IPR013324">
    <property type="entry name" value="RNA_pol_sigma_r3/r4-like"/>
</dbReference>
<dbReference type="Gene3D" id="1.10.10.10">
    <property type="entry name" value="Winged helix-like DNA-binding domain superfamily/Winged helix DNA-binding domain"/>
    <property type="match status" value="1"/>
</dbReference>
<dbReference type="InterPro" id="IPR013249">
    <property type="entry name" value="RNA_pol_sigma70_r4_t2"/>
</dbReference>
<evidence type="ECO:0000259" key="5">
    <source>
        <dbReference type="Pfam" id="PF04542"/>
    </source>
</evidence>